<dbReference type="NCBIfam" id="NF011987">
    <property type="entry name" value="PRK15446.2-3"/>
    <property type="match status" value="1"/>
</dbReference>
<evidence type="ECO:0000313" key="2">
    <source>
        <dbReference type="EMBL" id="OMG92482.1"/>
    </source>
</evidence>
<gene>
    <name evidence="2" type="ORF">BIZ92_07305</name>
</gene>
<dbReference type="Pfam" id="PF01979">
    <property type="entry name" value="Amidohydro_1"/>
    <property type="match status" value="1"/>
</dbReference>
<dbReference type="GO" id="GO:0016810">
    <property type="term" value="F:hydrolase activity, acting on carbon-nitrogen (but not peptide) bonds"/>
    <property type="evidence" value="ECO:0007669"/>
    <property type="project" value="InterPro"/>
</dbReference>
<dbReference type="InterPro" id="IPR051781">
    <property type="entry name" value="Metallo-dep_Hydrolase"/>
</dbReference>
<dbReference type="InterPro" id="IPR011059">
    <property type="entry name" value="Metal-dep_hydrolase_composite"/>
</dbReference>
<dbReference type="SUPFAM" id="SSF51338">
    <property type="entry name" value="Composite domain of metallo-dependent hydrolases"/>
    <property type="match status" value="1"/>
</dbReference>
<dbReference type="InterPro" id="IPR032466">
    <property type="entry name" value="Metal_Hydrolase"/>
</dbReference>
<comment type="caution">
    <text evidence="2">The sequence shown here is derived from an EMBL/GenBank/DDBJ whole genome shotgun (WGS) entry which is preliminary data.</text>
</comment>
<organism evidence="2 3">
    <name type="scientific">Alcaligenes xylosoxydans xylosoxydans</name>
    <name type="common">Achromobacter xylosoxidans</name>
    <dbReference type="NCBI Taxonomy" id="85698"/>
    <lineage>
        <taxon>Bacteria</taxon>
        <taxon>Pseudomonadati</taxon>
        <taxon>Pseudomonadota</taxon>
        <taxon>Betaproteobacteria</taxon>
        <taxon>Burkholderiales</taxon>
        <taxon>Alcaligenaceae</taxon>
        <taxon>Achromobacter</taxon>
    </lineage>
</organism>
<dbReference type="Proteomes" id="UP000187251">
    <property type="component" value="Unassembled WGS sequence"/>
</dbReference>
<dbReference type="NCBIfam" id="NF011990">
    <property type="entry name" value="PRK15446.2-6"/>
    <property type="match status" value="1"/>
</dbReference>
<proteinExistence type="predicted"/>
<dbReference type="OrthoDB" id="9785413at2"/>
<dbReference type="SUPFAM" id="SSF51556">
    <property type="entry name" value="Metallo-dependent hydrolases"/>
    <property type="match status" value="1"/>
</dbReference>
<dbReference type="NCBIfam" id="NF011984">
    <property type="entry name" value="PRK15446.1-5"/>
    <property type="match status" value="1"/>
</dbReference>
<dbReference type="NCBIfam" id="TIGR02318">
    <property type="entry name" value="phosphono_phnM"/>
    <property type="match status" value="1"/>
</dbReference>
<dbReference type="PANTHER" id="PTHR43135">
    <property type="entry name" value="ALPHA-D-RIBOSE 1-METHYLPHOSPHONATE 5-TRIPHOSPHATE DIPHOSPHATASE"/>
    <property type="match status" value="1"/>
</dbReference>
<dbReference type="GO" id="GO:0019700">
    <property type="term" value="P:organic phosphonate catabolic process"/>
    <property type="evidence" value="ECO:0007669"/>
    <property type="project" value="InterPro"/>
</dbReference>
<dbReference type="Gene3D" id="3.20.20.140">
    <property type="entry name" value="Metal-dependent hydrolases"/>
    <property type="match status" value="2"/>
</dbReference>
<protein>
    <submittedName>
        <fullName evidence="2">Alpha-D-ribose 1-methylphosphonate 5-triphosphate diphosphatase</fullName>
    </submittedName>
</protein>
<dbReference type="InterPro" id="IPR012696">
    <property type="entry name" value="PhnM"/>
</dbReference>
<dbReference type="EMBL" id="MJMN01000002">
    <property type="protein sequence ID" value="OMG92482.1"/>
    <property type="molecule type" value="Genomic_DNA"/>
</dbReference>
<dbReference type="Gene3D" id="2.30.40.10">
    <property type="entry name" value="Urease, subunit C, domain 1"/>
    <property type="match status" value="1"/>
</dbReference>
<dbReference type="InterPro" id="IPR006680">
    <property type="entry name" value="Amidohydro-rel"/>
</dbReference>
<accession>A0A1R1JZ66</accession>
<dbReference type="NCBIfam" id="NF011989">
    <property type="entry name" value="PRK15446.2-5"/>
    <property type="match status" value="1"/>
</dbReference>
<dbReference type="RefSeq" id="WP_076409288.1">
    <property type="nucleotide sequence ID" value="NZ_AP028040.1"/>
</dbReference>
<evidence type="ECO:0000259" key="1">
    <source>
        <dbReference type="Pfam" id="PF01979"/>
    </source>
</evidence>
<evidence type="ECO:0000313" key="3">
    <source>
        <dbReference type="Proteomes" id="UP000187251"/>
    </source>
</evidence>
<reference evidence="2 3" key="1">
    <citation type="submission" date="2016-09" db="EMBL/GenBank/DDBJ databases">
        <title>Phylogenomics of Achromobacter.</title>
        <authorList>
            <person name="Jeukens J."/>
            <person name="Freschi L."/>
            <person name="Vincent A.T."/>
            <person name="Emond-Rheault J.-G."/>
            <person name="Kukavica-Ibrulj I."/>
            <person name="Charette S.J."/>
            <person name="Levesque R.C."/>
        </authorList>
    </citation>
    <scope>NUCLEOTIDE SEQUENCE [LARGE SCALE GENOMIC DNA]</scope>
    <source>
        <strain evidence="2 3">AUS488</strain>
    </source>
</reference>
<dbReference type="PIRSF" id="PIRSF038971">
    <property type="entry name" value="PhnM"/>
    <property type="match status" value="1"/>
</dbReference>
<dbReference type="PANTHER" id="PTHR43135:SF3">
    <property type="entry name" value="ALPHA-D-RIBOSE 1-METHYLPHOSPHONATE 5-TRIPHOSPHATE DIPHOSPHATASE"/>
    <property type="match status" value="1"/>
</dbReference>
<feature type="domain" description="Amidohydrolase-related" evidence="1">
    <location>
        <begin position="152"/>
        <end position="358"/>
    </location>
</feature>
<name>A0A1R1JZ66_ALCXX</name>
<sequence>MTSTYLTHARVVLPDRVLEDSAVLIEDGVIAAIAPDGAAADREIDLRGLTLVPGLVDLHCDAIEKEAEPRSKVLFPLDFAVAQVDRRNAAAGITTPYHALSFANSEWGVRNNDTAAQVVRSVRAFRQHSLVDNRVHCRYEVTDATSVPVLRQLMDEGAVDLLSVMDHSPGQGQFKTLESYLQYMIGNHAMSREQAEEAAHAKARAKDGAVQRVETLLAHARDRGIPTASHDDDSIHRIATMRNLGVAMSEFPITLDTARAAVSCGLPTILGAPNVLRGKSQSGSMRAIDAIRAGVASCLCSDYQPSTLIAAAFAVAAQTDLTLPQAIALVTANPADACGLADRGRIAVGQRADLVAVARVGALPLISHTWSAGRLVFSTHYAPARAPVPARAAEADGLVAA</sequence>
<dbReference type="AlphaFoldDB" id="A0A1R1JZ66"/>